<feature type="non-terminal residue" evidence="1">
    <location>
        <position position="118"/>
    </location>
</feature>
<feature type="non-terminal residue" evidence="1">
    <location>
        <position position="1"/>
    </location>
</feature>
<dbReference type="EMBL" id="GECZ01019400">
    <property type="protein sequence ID" value="JAS50369.1"/>
    <property type="molecule type" value="Transcribed_RNA"/>
</dbReference>
<name>A0A1B6FJL0_9HEMI</name>
<sequence length="118" mass="13461">ASHSNSSMKIVHPAVDLSLEELRAKLPQYQDKFKSQTNSKDFSCSELNSTNVNNDELQKSFIMQQIKQQQQLHQFQQHQQQQQQQRLAASLQVSMAAAMPMTLMSPMRNTMAMSPLLP</sequence>
<evidence type="ECO:0000313" key="1">
    <source>
        <dbReference type="EMBL" id="JAS50369.1"/>
    </source>
</evidence>
<accession>A0A1B6FJL0</accession>
<reference evidence="1" key="1">
    <citation type="submission" date="2015-11" db="EMBL/GenBank/DDBJ databases">
        <title>De novo transcriptome assembly of four potential Pierce s Disease insect vectors from Arizona vineyards.</title>
        <authorList>
            <person name="Tassone E.E."/>
        </authorList>
    </citation>
    <scope>NUCLEOTIDE SEQUENCE</scope>
</reference>
<proteinExistence type="predicted"/>
<gene>
    <name evidence="1" type="ORF">g.44370</name>
</gene>
<protein>
    <submittedName>
        <fullName evidence="1">Uncharacterized protein</fullName>
    </submittedName>
</protein>
<dbReference type="AlphaFoldDB" id="A0A1B6FJL0"/>
<organism evidence="1">
    <name type="scientific">Cuerna arida</name>
    <dbReference type="NCBI Taxonomy" id="1464854"/>
    <lineage>
        <taxon>Eukaryota</taxon>
        <taxon>Metazoa</taxon>
        <taxon>Ecdysozoa</taxon>
        <taxon>Arthropoda</taxon>
        <taxon>Hexapoda</taxon>
        <taxon>Insecta</taxon>
        <taxon>Pterygota</taxon>
        <taxon>Neoptera</taxon>
        <taxon>Paraneoptera</taxon>
        <taxon>Hemiptera</taxon>
        <taxon>Auchenorrhyncha</taxon>
        <taxon>Membracoidea</taxon>
        <taxon>Cicadellidae</taxon>
        <taxon>Cicadellinae</taxon>
        <taxon>Proconiini</taxon>
        <taxon>Cuerna</taxon>
    </lineage>
</organism>